<keyword evidence="8" id="KW-1185">Reference proteome</keyword>
<accession>A0A504YJ14</accession>
<evidence type="ECO:0000256" key="4">
    <source>
        <dbReference type="ARBA" id="ARBA00023242"/>
    </source>
</evidence>
<dbReference type="InterPro" id="IPR036322">
    <property type="entry name" value="WD40_repeat_dom_sf"/>
</dbReference>
<reference evidence="7 8" key="1">
    <citation type="submission" date="2019-04" db="EMBL/GenBank/DDBJ databases">
        <title>Annotation for the trematode Fasciola gigantica.</title>
        <authorList>
            <person name="Choi Y.-J."/>
        </authorList>
    </citation>
    <scope>NUCLEOTIDE SEQUENCE [LARGE SCALE GENOMIC DNA]</scope>
    <source>
        <strain evidence="7">Uganda_cow_1</strain>
    </source>
</reference>
<dbReference type="InterPro" id="IPR006594">
    <property type="entry name" value="LisH"/>
</dbReference>
<dbReference type="PROSITE" id="PS50896">
    <property type="entry name" value="LISH"/>
    <property type="match status" value="1"/>
</dbReference>
<dbReference type="PROSITE" id="PS50294">
    <property type="entry name" value="WD_REPEATS_REGION"/>
    <property type="match status" value="1"/>
</dbReference>
<organism evidence="7 8">
    <name type="scientific">Fasciola gigantica</name>
    <name type="common">Giant liver fluke</name>
    <dbReference type="NCBI Taxonomy" id="46835"/>
    <lineage>
        <taxon>Eukaryota</taxon>
        <taxon>Metazoa</taxon>
        <taxon>Spiralia</taxon>
        <taxon>Lophotrochozoa</taxon>
        <taxon>Platyhelminthes</taxon>
        <taxon>Trematoda</taxon>
        <taxon>Digenea</taxon>
        <taxon>Plagiorchiida</taxon>
        <taxon>Echinostomata</taxon>
        <taxon>Echinostomatoidea</taxon>
        <taxon>Fasciolidae</taxon>
        <taxon>Fasciola</taxon>
    </lineage>
</organism>
<comment type="caution">
    <text evidence="7">The sequence shown here is derived from an EMBL/GenBank/DDBJ whole genome shotgun (WGS) entry which is preliminary data.</text>
</comment>
<dbReference type="Gene3D" id="2.130.10.10">
    <property type="entry name" value="YVTN repeat-like/Quinoprotein amine dehydrogenase"/>
    <property type="match status" value="1"/>
</dbReference>
<dbReference type="AlphaFoldDB" id="A0A504YJ14"/>
<evidence type="ECO:0000256" key="6">
    <source>
        <dbReference type="PROSITE-ProRule" id="PRU00221"/>
    </source>
</evidence>
<dbReference type="InterPro" id="IPR001680">
    <property type="entry name" value="WD40_rpt"/>
</dbReference>
<dbReference type="GO" id="GO:0003714">
    <property type="term" value="F:transcription corepressor activity"/>
    <property type="evidence" value="ECO:0007669"/>
    <property type="project" value="InterPro"/>
</dbReference>
<dbReference type="SMART" id="SM00320">
    <property type="entry name" value="WD40"/>
    <property type="match status" value="2"/>
</dbReference>
<gene>
    <name evidence="7" type="ORF">FGIG_05321</name>
</gene>
<dbReference type="FunFam" id="1.20.960.30:FF:000001">
    <property type="entry name" value="F-box-like/WD repeat-containing protein TBL1XR1"/>
    <property type="match status" value="1"/>
</dbReference>
<evidence type="ECO:0000256" key="2">
    <source>
        <dbReference type="ARBA" id="ARBA00022574"/>
    </source>
</evidence>
<evidence type="ECO:0000256" key="5">
    <source>
        <dbReference type="ARBA" id="ARBA00025741"/>
    </source>
</evidence>
<dbReference type="InterPro" id="IPR045183">
    <property type="entry name" value="Ebi-like"/>
</dbReference>
<keyword evidence="4" id="KW-0539">Nucleus</keyword>
<keyword evidence="3" id="KW-0677">Repeat</keyword>
<dbReference type="SUPFAM" id="SSF50978">
    <property type="entry name" value="WD40 repeat-like"/>
    <property type="match status" value="1"/>
</dbReference>
<keyword evidence="2 6" id="KW-0853">WD repeat</keyword>
<dbReference type="Pfam" id="PF08513">
    <property type="entry name" value="LisH"/>
    <property type="match status" value="1"/>
</dbReference>
<evidence type="ECO:0000313" key="7">
    <source>
        <dbReference type="EMBL" id="TPP60376.1"/>
    </source>
</evidence>
<protein>
    <submittedName>
        <fullName evidence="7">TBL1X</fullName>
    </submittedName>
</protein>
<sequence>MSFTSDEVIFLIYRYLQESGYGHSAYLFGLESQISRSNIDGSMIPPGFLLSLIQKGLQYTEAEVSIGEDGSERVVDSLSLIDAVVPDFIEQRKSALRHQQQVASVPPTTPVTFSGVIVTCNNVSSHQNVTGAQAIPQTVAQHASIPHPSATESSAMHNILHHTLDSDHPVVGSVNFKTEGTLSSTLPPQQTHGSYSVSVVNALAQSNMSPAGALSVSVLNQSGGNSVNCSTPVVCTSTTLSTVSPVTTKHATTILIINKNSTPSHSVIPGSIQSHHVAPSVLLSSIQTNGENHGSSMVNHYRTGRDAMDVDRGHLSEVNRASPIPGRRIPSECINVLRGHDSEVFICAWNPRSDMLASGSGDSTARMWNLDEPLANPPQVPHLVLTHYVNCDGQTDLSNGDVTSLDWNSNGSFLAMGSYDGYARVGHTDG</sequence>
<dbReference type="InterPro" id="IPR015943">
    <property type="entry name" value="WD40/YVTN_repeat-like_dom_sf"/>
</dbReference>
<dbReference type="Pfam" id="PF00400">
    <property type="entry name" value="WD40"/>
    <property type="match status" value="2"/>
</dbReference>
<evidence type="ECO:0000256" key="1">
    <source>
        <dbReference type="ARBA" id="ARBA00004123"/>
    </source>
</evidence>
<dbReference type="GO" id="GO:0006357">
    <property type="term" value="P:regulation of transcription by RNA polymerase II"/>
    <property type="evidence" value="ECO:0007669"/>
    <property type="project" value="TreeGrafter"/>
</dbReference>
<comment type="subcellular location">
    <subcellularLocation>
        <location evidence="1">Nucleus</location>
    </subcellularLocation>
</comment>
<proteinExistence type="inferred from homology"/>
<dbReference type="PROSITE" id="PS50082">
    <property type="entry name" value="WD_REPEATS_2"/>
    <property type="match status" value="1"/>
</dbReference>
<dbReference type="Proteomes" id="UP000316759">
    <property type="component" value="Unassembled WGS sequence"/>
</dbReference>
<dbReference type="GO" id="GO:0000118">
    <property type="term" value="C:histone deacetylase complex"/>
    <property type="evidence" value="ECO:0007669"/>
    <property type="project" value="TreeGrafter"/>
</dbReference>
<dbReference type="PANTHER" id="PTHR22846:SF2">
    <property type="entry name" value="F-BOX-LIKE_WD REPEAT-CONTAINING PROTEIN EBI"/>
    <property type="match status" value="1"/>
</dbReference>
<dbReference type="PANTHER" id="PTHR22846">
    <property type="entry name" value="WD40 REPEAT PROTEIN"/>
    <property type="match status" value="1"/>
</dbReference>
<comment type="similarity">
    <text evidence="5">Belongs to the WD repeat EBI family.</text>
</comment>
<evidence type="ECO:0000256" key="3">
    <source>
        <dbReference type="ARBA" id="ARBA00022737"/>
    </source>
</evidence>
<dbReference type="EMBL" id="SUNJ01009491">
    <property type="protein sequence ID" value="TPP60376.1"/>
    <property type="molecule type" value="Genomic_DNA"/>
</dbReference>
<dbReference type="OrthoDB" id="1367865at2759"/>
<dbReference type="InterPro" id="IPR019775">
    <property type="entry name" value="WD40_repeat_CS"/>
</dbReference>
<dbReference type="PROSITE" id="PS00678">
    <property type="entry name" value="WD_REPEATS_1"/>
    <property type="match status" value="1"/>
</dbReference>
<dbReference type="Gene3D" id="1.20.960.30">
    <property type="match status" value="1"/>
</dbReference>
<feature type="repeat" description="WD" evidence="6">
    <location>
        <begin position="337"/>
        <end position="371"/>
    </location>
</feature>
<dbReference type="SMART" id="SM00667">
    <property type="entry name" value="LisH"/>
    <property type="match status" value="1"/>
</dbReference>
<dbReference type="STRING" id="46835.A0A504YJ14"/>
<name>A0A504YJ14_FASGI</name>
<evidence type="ECO:0000313" key="8">
    <source>
        <dbReference type="Proteomes" id="UP000316759"/>
    </source>
</evidence>